<feature type="region of interest" description="Disordered" evidence="1">
    <location>
        <begin position="489"/>
        <end position="508"/>
    </location>
</feature>
<dbReference type="NCBIfam" id="TIGR01539">
    <property type="entry name" value="portal_lambda"/>
    <property type="match status" value="1"/>
</dbReference>
<evidence type="ECO:0000313" key="2">
    <source>
        <dbReference type="EMBL" id="CCW20171.1"/>
    </source>
</evidence>
<dbReference type="EMBL" id="CAVK010000250">
    <property type="protein sequence ID" value="CCW20171.1"/>
    <property type="molecule type" value="Genomic_DNA"/>
</dbReference>
<comment type="caution">
    <text evidence="2">The sequence shown here is derived from an EMBL/GenBank/DDBJ whole genome shotgun (WGS) entry which is preliminary data.</text>
</comment>
<protein>
    <submittedName>
        <fullName evidence="2">Phage portal protein, lambda</fullName>
    </submittedName>
</protein>
<dbReference type="AlphaFoldDB" id="N1MT78"/>
<sequence length="508" mass="56313">MPSFIDRILGRGGKAGADENIAKPARQRIRTAQRAEYDGATVGRRAAGWRRTRLDANGELTPATQMALRGIARDLDRNNPWAQSGANKIAEHMVGTGITFQVYRNGKVDDALNELARKHFDTTSCDAAGRHDLYGIQLQAARTIVVSGSVILRRRWRRKSDRLPLPMQLQLLEPDYIDGSRNGPMAASPGMTAGYFVHGIQFSPLGRREGYWLYNTHPGSTRPSDSTSTYVLDRDVAHVFRADRPEQEHGATWFAPVILRMKDFGDYEDAQLTRQKIAAAFAGYVKGDEDGQFPGIGNDVDDDDPADREPLDFVESGTIQYLRPGEEITFPTPPGVDGYMDYSRVSQRAISAGLGVPYELLTGDLSQVSFISGRFGRLTFNRAVSTWQWLMFIPQFCASVERWFLEAAEMEGHNIAGVSMRWTPPKQEMLDPASEVPANRDAIRSGQKTLSGVIRENGDDPDTFFAEMASDAKRLDDLGLILDCDPRRVTAVGNPTEPRPATGEGTRK</sequence>
<dbReference type="GO" id="GO:0019068">
    <property type="term" value="P:virion assembly"/>
    <property type="evidence" value="ECO:0007669"/>
    <property type="project" value="InterPro"/>
</dbReference>
<name>N1MT78_9SPHN</name>
<reference evidence="3" key="2">
    <citation type="submission" date="2013-04" db="EMBL/GenBank/DDBJ databases">
        <title>Bisphenol A degrading Sphingobium sp. strain BiD32.</title>
        <authorList>
            <person name="Nielsen J.L."/>
            <person name="Zhou N.A."/>
            <person name="Kjeldal H."/>
        </authorList>
    </citation>
    <scope>NUCLEOTIDE SEQUENCE [LARGE SCALE GENOMIC DNA]</scope>
    <source>
        <strain evidence="3">BiD32</strain>
    </source>
</reference>
<dbReference type="Pfam" id="PF05136">
    <property type="entry name" value="Phage_portal_2"/>
    <property type="match status" value="1"/>
</dbReference>
<evidence type="ECO:0000313" key="3">
    <source>
        <dbReference type="Proteomes" id="UP000013201"/>
    </source>
</evidence>
<gene>
    <name evidence="2" type="ORF">EBBID32_45420</name>
</gene>
<keyword evidence="3" id="KW-1185">Reference proteome</keyword>
<organism evidence="2 3">
    <name type="scientific">Sphingobium indicum BiD32</name>
    <dbReference type="NCBI Taxonomy" id="1301087"/>
    <lineage>
        <taxon>Bacteria</taxon>
        <taxon>Pseudomonadati</taxon>
        <taxon>Pseudomonadota</taxon>
        <taxon>Alphaproteobacteria</taxon>
        <taxon>Sphingomonadales</taxon>
        <taxon>Sphingomonadaceae</taxon>
        <taxon>Sphingobium</taxon>
    </lineage>
</organism>
<proteinExistence type="predicted"/>
<dbReference type="Proteomes" id="UP000013201">
    <property type="component" value="Unassembled WGS sequence"/>
</dbReference>
<dbReference type="InterPro" id="IPR006429">
    <property type="entry name" value="Phage_lambda_portal"/>
</dbReference>
<dbReference type="OrthoDB" id="9770450at2"/>
<dbReference type="RefSeq" id="WP_006967490.1">
    <property type="nucleotide sequence ID" value="NZ_CAVK010000250.1"/>
</dbReference>
<accession>N1MT78</accession>
<dbReference type="GO" id="GO:0005198">
    <property type="term" value="F:structural molecule activity"/>
    <property type="evidence" value="ECO:0007669"/>
    <property type="project" value="InterPro"/>
</dbReference>
<reference evidence="2 3" key="1">
    <citation type="submission" date="2013-03" db="EMBL/GenBank/DDBJ databases">
        <authorList>
            <person name="Le V."/>
        </authorList>
    </citation>
    <scope>NUCLEOTIDE SEQUENCE [LARGE SCALE GENOMIC DNA]</scope>
    <source>
        <strain evidence="2 3">BiD32</strain>
    </source>
</reference>
<evidence type="ECO:0000256" key="1">
    <source>
        <dbReference type="SAM" id="MobiDB-lite"/>
    </source>
</evidence>